<gene>
    <name evidence="1" type="ORF">HHL21_14530</name>
</gene>
<dbReference type="AlphaFoldDB" id="A0A848HQ56"/>
<dbReference type="Proteomes" id="UP000583752">
    <property type="component" value="Unassembled WGS sequence"/>
</dbReference>
<dbReference type="InterPro" id="IPR014915">
    <property type="entry name" value="Phage_TLS_TfmB"/>
</dbReference>
<evidence type="ECO:0000313" key="1">
    <source>
        <dbReference type="EMBL" id="NML62270.1"/>
    </source>
</evidence>
<sequence length="116" mass="12985">MTDDIVDQLVALKAPPDVIEAARDRAQARRGGAAAANDTFDVWPENWTSVQLFLNVSTQWDVVAGMSGLIYMGLKYEIVPEQMDRLRIARKKRADMWGDLSLMERAALPLLNKKAP</sequence>
<protein>
    <submittedName>
        <fullName evidence="1">DUF1799 domain-containing protein</fullName>
    </submittedName>
</protein>
<accession>A0A848HQ56</accession>
<evidence type="ECO:0000313" key="2">
    <source>
        <dbReference type="Proteomes" id="UP000583752"/>
    </source>
</evidence>
<organism evidence="1 2">
    <name type="scientific">Massilia polaris</name>
    <dbReference type="NCBI Taxonomy" id="2728846"/>
    <lineage>
        <taxon>Bacteria</taxon>
        <taxon>Pseudomonadati</taxon>
        <taxon>Pseudomonadota</taxon>
        <taxon>Betaproteobacteria</taxon>
        <taxon>Burkholderiales</taxon>
        <taxon>Oxalobacteraceae</taxon>
        <taxon>Telluria group</taxon>
        <taxon>Massilia</taxon>
    </lineage>
</organism>
<comment type="caution">
    <text evidence="1">The sequence shown here is derived from an EMBL/GenBank/DDBJ whole genome shotgun (WGS) entry which is preliminary data.</text>
</comment>
<keyword evidence="2" id="KW-1185">Reference proteome</keyword>
<reference evidence="1 2" key="1">
    <citation type="submission" date="2020-04" db="EMBL/GenBank/DDBJ databases">
        <title>Massilia sp. RP-1-19 isolated from soil.</title>
        <authorList>
            <person name="Dahal R.H."/>
        </authorList>
    </citation>
    <scope>NUCLEOTIDE SEQUENCE [LARGE SCALE GENOMIC DNA]</scope>
    <source>
        <strain evidence="1 2">RP-1-19</strain>
    </source>
</reference>
<name>A0A848HQ56_9BURK</name>
<dbReference type="EMBL" id="JABBGG010000007">
    <property type="protein sequence ID" value="NML62270.1"/>
    <property type="molecule type" value="Genomic_DNA"/>
</dbReference>
<proteinExistence type="predicted"/>
<dbReference type="Pfam" id="PF08809">
    <property type="entry name" value="DUF1799"/>
    <property type="match status" value="1"/>
</dbReference>
<dbReference type="RefSeq" id="WP_169467049.1">
    <property type="nucleotide sequence ID" value="NZ_JABBGG010000007.1"/>
</dbReference>